<sequence length="274" mass="32744">MPYCLHYRIFLPIGIMLFLFTACDDDQNKKQPDQLLQQQSQQQGYPVLIATPEAADYSLPFCEKQYCIEIEIQAFHSQDQWFNQITNQQIAELIRKQLGLKQKLTLQQAVDTFIQQSDLWQQQHPQSKPWSLYIQSKVPMQHQEMTLLQLESQYQIADQQIPAEHYFFMLDRKRHQILRLYDVIKPEKRIEFGQFIQQSYQQWKQKLSATQSQNTPATLYWANQDWYVDEQGIVIYYRASDLQLTQQRVLEISLTTEQAKQWLNVDILQQLSLY</sequence>
<dbReference type="Proteomes" id="UP000185895">
    <property type="component" value="Unassembled WGS sequence"/>
</dbReference>
<proteinExistence type="predicted"/>
<accession>A0A1E7RAM0</accession>
<evidence type="ECO:0000313" key="2">
    <source>
        <dbReference type="Proteomes" id="UP000185895"/>
    </source>
</evidence>
<keyword evidence="2" id="KW-1185">Reference proteome</keyword>
<evidence type="ECO:0000313" key="1">
    <source>
        <dbReference type="EMBL" id="OEY96404.1"/>
    </source>
</evidence>
<gene>
    <name evidence="1" type="ORF">BJI46_12225</name>
</gene>
<name>A0A1E7RAM0_9GAMM</name>
<dbReference type="EMBL" id="MKKK01000020">
    <property type="protein sequence ID" value="OEY96404.1"/>
    <property type="molecule type" value="Genomic_DNA"/>
</dbReference>
<protein>
    <recommendedName>
        <fullName evidence="3">DUF3298 domain-containing protein</fullName>
    </recommendedName>
</protein>
<organism evidence="1 2">
    <name type="scientific">Acinetobacter qingfengensis</name>
    <dbReference type="NCBI Taxonomy" id="1262585"/>
    <lineage>
        <taxon>Bacteria</taxon>
        <taxon>Pseudomonadati</taxon>
        <taxon>Pseudomonadota</taxon>
        <taxon>Gammaproteobacteria</taxon>
        <taxon>Moraxellales</taxon>
        <taxon>Moraxellaceae</taxon>
        <taxon>Acinetobacter</taxon>
    </lineage>
</organism>
<dbReference type="AlphaFoldDB" id="A0A1E7RAM0"/>
<evidence type="ECO:0008006" key="3">
    <source>
        <dbReference type="Google" id="ProtNLM"/>
    </source>
</evidence>
<comment type="caution">
    <text evidence="1">The sequence shown here is derived from an EMBL/GenBank/DDBJ whole genome shotgun (WGS) entry which is preliminary data.</text>
</comment>
<dbReference type="STRING" id="1262585.BJI46_12225"/>
<dbReference type="Gene3D" id="3.30.565.40">
    <property type="entry name" value="Fervidobacterium nodosum Rt17-B1 like"/>
    <property type="match status" value="1"/>
</dbReference>
<dbReference type="RefSeq" id="WP_070069742.1">
    <property type="nucleotide sequence ID" value="NZ_MKKK01000020.1"/>
</dbReference>
<dbReference type="OrthoDB" id="6710656at2"/>
<reference evidence="1 2" key="1">
    <citation type="submission" date="2016-09" db="EMBL/GenBank/DDBJ databases">
        <authorList>
            <person name="Capua I."/>
            <person name="De Benedictis P."/>
            <person name="Joannis T."/>
            <person name="Lombin L.H."/>
            <person name="Cattoli G."/>
        </authorList>
    </citation>
    <scope>NUCLEOTIDE SEQUENCE [LARGE SCALE GENOMIC DNA]</scope>
    <source>
        <strain evidence="1 2">ANC 4671</strain>
    </source>
</reference>